<evidence type="ECO:0000256" key="2">
    <source>
        <dbReference type="ARBA" id="ARBA00009695"/>
    </source>
</evidence>
<comment type="caution">
    <text evidence="9">The sequence shown here is derived from an EMBL/GenBank/DDBJ whole genome shotgun (WGS) entry which is preliminary data.</text>
</comment>
<sequence length="205" mass="23481">MPTSPFPKQLDYQSIKAEYDNSEMSAPPANISSNDLDQSEDPSVVQSDQTTPKTTGLTGTRLRSYAFAVLTRREYSKKELIEKLSTYAQSYDEVLALVDEFAAANYQSDERVAEMTVRSQMQRGKGPQRIKQVLKSKALDQAHVKEQLKEIDWFAQAYQLKIRKYGTEVATDPKLKAKQARFLLYRGFQMDVVMKAISRKEYEED</sequence>
<dbReference type="EMBL" id="ATGI01000031">
    <property type="protein sequence ID" value="EPF71956.1"/>
    <property type="molecule type" value="Genomic_DNA"/>
</dbReference>
<keyword evidence="4 5" id="KW-0963">Cytoplasm</keyword>
<dbReference type="HAMAP" id="MF_01114">
    <property type="entry name" value="RecX"/>
    <property type="match status" value="1"/>
</dbReference>
<comment type="similarity">
    <text evidence="2 5">Belongs to the RecX family.</text>
</comment>
<dbReference type="Proteomes" id="UP000014568">
    <property type="component" value="Unassembled WGS sequence"/>
</dbReference>
<dbReference type="HOGENOM" id="CLU_066607_3_2_6"/>
<dbReference type="STRING" id="632955.GCA_000829675_00344"/>
<evidence type="ECO:0000256" key="6">
    <source>
        <dbReference type="SAM" id="MobiDB-lite"/>
    </source>
</evidence>
<evidence type="ECO:0000313" key="9">
    <source>
        <dbReference type="EMBL" id="EPF71956.1"/>
    </source>
</evidence>
<gene>
    <name evidence="5" type="primary">recX</name>
    <name evidence="9" type="ORF">F945_02302</name>
</gene>
<organism evidence="9 10">
    <name type="scientific">Acinetobacter rudis CIP 110305</name>
    <dbReference type="NCBI Taxonomy" id="421052"/>
    <lineage>
        <taxon>Bacteria</taxon>
        <taxon>Pseudomonadati</taxon>
        <taxon>Pseudomonadota</taxon>
        <taxon>Gammaproteobacteria</taxon>
        <taxon>Moraxellales</taxon>
        <taxon>Moraxellaceae</taxon>
        <taxon>Acinetobacter</taxon>
    </lineage>
</organism>
<evidence type="ECO:0000259" key="8">
    <source>
        <dbReference type="Pfam" id="PF21981"/>
    </source>
</evidence>
<dbReference type="PANTHER" id="PTHR33602:SF1">
    <property type="entry name" value="REGULATORY PROTEIN RECX FAMILY PROTEIN"/>
    <property type="match status" value="1"/>
</dbReference>
<feature type="region of interest" description="Disordered" evidence="6">
    <location>
        <begin position="1"/>
        <end position="57"/>
    </location>
</feature>
<dbReference type="InterPro" id="IPR036388">
    <property type="entry name" value="WH-like_DNA-bd_sf"/>
</dbReference>
<accession>S3NZC5</accession>
<protein>
    <recommendedName>
        <fullName evidence="3 5">Regulatory protein RecX</fullName>
    </recommendedName>
</protein>
<feature type="domain" description="RecX second three-helical" evidence="7">
    <location>
        <begin position="108"/>
        <end position="146"/>
    </location>
</feature>
<dbReference type="InterPro" id="IPR053925">
    <property type="entry name" value="RecX_HTH_3rd"/>
</dbReference>
<proteinExistence type="inferred from homology"/>
<dbReference type="GO" id="GO:0006282">
    <property type="term" value="P:regulation of DNA repair"/>
    <property type="evidence" value="ECO:0007669"/>
    <property type="project" value="UniProtKB-UniRule"/>
</dbReference>
<dbReference type="eggNOG" id="COG2137">
    <property type="taxonomic scope" value="Bacteria"/>
</dbReference>
<reference evidence="9 10" key="1">
    <citation type="submission" date="2013-06" db="EMBL/GenBank/DDBJ databases">
        <title>The Genome Sequence of Acinetobacter rudis CIP 110305.</title>
        <authorList>
            <consortium name="The Broad Institute Genome Sequencing Platform"/>
            <consortium name="The Broad Institute Genome Sequencing Center for Infectious Disease"/>
            <person name="Cerqueira G."/>
            <person name="Feldgarden M."/>
            <person name="Courvalin P."/>
            <person name="Perichon B."/>
            <person name="Grillot-Courvalin C."/>
            <person name="Clermont D."/>
            <person name="Rocha E."/>
            <person name="Yoon E.-J."/>
            <person name="Nemec A."/>
            <person name="Young S.K."/>
            <person name="Zeng Q."/>
            <person name="Gargeya S."/>
            <person name="Fitzgerald M."/>
            <person name="Abouelleil A."/>
            <person name="Alvarado L."/>
            <person name="Berlin A.M."/>
            <person name="Chapman S.B."/>
            <person name="Dewar J."/>
            <person name="Goldberg J."/>
            <person name="Griggs A."/>
            <person name="Gujja S."/>
            <person name="Hansen M."/>
            <person name="Howarth C."/>
            <person name="Imamovic A."/>
            <person name="Larimer J."/>
            <person name="McCowan C."/>
            <person name="Murphy C."/>
            <person name="Pearson M."/>
            <person name="Priest M."/>
            <person name="Roberts A."/>
            <person name="Saif S."/>
            <person name="Shea T."/>
            <person name="Sykes S."/>
            <person name="Wortman J."/>
            <person name="Nusbaum C."/>
            <person name="Birren B."/>
        </authorList>
    </citation>
    <scope>NUCLEOTIDE SEQUENCE [LARGE SCALE GENOMIC DNA]</scope>
    <source>
        <strain evidence="9 10">CIP 110305</strain>
    </source>
</reference>
<evidence type="ECO:0000256" key="5">
    <source>
        <dbReference type="HAMAP-Rule" id="MF_01114"/>
    </source>
</evidence>
<evidence type="ECO:0000256" key="3">
    <source>
        <dbReference type="ARBA" id="ARBA00018111"/>
    </source>
</evidence>
<dbReference type="PATRIC" id="fig|421052.3.peg.2246"/>
<dbReference type="OrthoDB" id="7066780at2"/>
<dbReference type="AlphaFoldDB" id="S3NZC5"/>
<dbReference type="Pfam" id="PF02631">
    <property type="entry name" value="RecX_HTH2"/>
    <property type="match status" value="1"/>
</dbReference>
<keyword evidence="10" id="KW-1185">Reference proteome</keyword>
<comment type="subcellular location">
    <subcellularLocation>
        <location evidence="1 5">Cytoplasm</location>
    </subcellularLocation>
</comment>
<dbReference type="InterPro" id="IPR053924">
    <property type="entry name" value="RecX_HTH_2nd"/>
</dbReference>
<evidence type="ECO:0000313" key="10">
    <source>
        <dbReference type="Proteomes" id="UP000014568"/>
    </source>
</evidence>
<comment type="function">
    <text evidence="5">Modulates RecA activity.</text>
</comment>
<dbReference type="InterPro" id="IPR003783">
    <property type="entry name" value="Regulatory_RecX"/>
</dbReference>
<evidence type="ECO:0000259" key="7">
    <source>
        <dbReference type="Pfam" id="PF02631"/>
    </source>
</evidence>
<name>S3NZC5_9GAMM</name>
<dbReference type="Pfam" id="PF21981">
    <property type="entry name" value="RecX_HTH3"/>
    <property type="match status" value="1"/>
</dbReference>
<dbReference type="GO" id="GO:0005737">
    <property type="term" value="C:cytoplasm"/>
    <property type="evidence" value="ECO:0007669"/>
    <property type="project" value="UniProtKB-SubCell"/>
</dbReference>
<dbReference type="Gene3D" id="1.10.10.10">
    <property type="entry name" value="Winged helix-like DNA-binding domain superfamily/Winged helix DNA-binding domain"/>
    <property type="match status" value="3"/>
</dbReference>
<feature type="domain" description="RecX third three-helical" evidence="8">
    <location>
        <begin position="151"/>
        <end position="197"/>
    </location>
</feature>
<evidence type="ECO:0000256" key="4">
    <source>
        <dbReference type="ARBA" id="ARBA00022490"/>
    </source>
</evidence>
<dbReference type="RefSeq" id="WP_016656706.1">
    <property type="nucleotide sequence ID" value="NZ_KE340353.1"/>
</dbReference>
<dbReference type="PANTHER" id="PTHR33602">
    <property type="entry name" value="REGULATORY PROTEIN RECX FAMILY PROTEIN"/>
    <property type="match status" value="1"/>
</dbReference>
<evidence type="ECO:0000256" key="1">
    <source>
        <dbReference type="ARBA" id="ARBA00004496"/>
    </source>
</evidence>